<dbReference type="PANTHER" id="PTHR43266">
    <property type="entry name" value="MACROLIDE-EFFLUX PROTEIN"/>
    <property type="match status" value="1"/>
</dbReference>
<organism evidence="9 10">
    <name type="scientific">Oceanotoga teriensis</name>
    <dbReference type="NCBI Taxonomy" id="515440"/>
    <lineage>
        <taxon>Bacteria</taxon>
        <taxon>Thermotogati</taxon>
        <taxon>Thermotogota</taxon>
        <taxon>Thermotogae</taxon>
        <taxon>Petrotogales</taxon>
        <taxon>Petrotogaceae</taxon>
        <taxon>Oceanotoga</taxon>
    </lineage>
</organism>
<keyword evidence="5 7" id="KW-1133">Transmembrane helix</keyword>
<dbReference type="SUPFAM" id="SSF103473">
    <property type="entry name" value="MFS general substrate transporter"/>
    <property type="match status" value="1"/>
</dbReference>
<accession>A0AA45C6M3</accession>
<keyword evidence="4 7" id="KW-0812">Transmembrane</keyword>
<dbReference type="InterPro" id="IPR036259">
    <property type="entry name" value="MFS_trans_sf"/>
</dbReference>
<dbReference type="PROSITE" id="PS50850">
    <property type="entry name" value="MFS"/>
    <property type="match status" value="1"/>
</dbReference>
<evidence type="ECO:0000313" key="9">
    <source>
        <dbReference type="EMBL" id="PWJ92196.1"/>
    </source>
</evidence>
<feature type="transmembrane region" description="Helical" evidence="7">
    <location>
        <begin position="12"/>
        <end position="34"/>
    </location>
</feature>
<comment type="caution">
    <text evidence="9">The sequence shown here is derived from an EMBL/GenBank/DDBJ whole genome shotgun (WGS) entry which is preliminary data.</text>
</comment>
<gene>
    <name evidence="9" type="ORF">C7380_10979</name>
</gene>
<dbReference type="Gene3D" id="1.20.1250.20">
    <property type="entry name" value="MFS general substrate transporter like domains"/>
    <property type="match status" value="2"/>
</dbReference>
<feature type="transmembrane region" description="Helical" evidence="7">
    <location>
        <begin position="291"/>
        <end position="310"/>
    </location>
</feature>
<dbReference type="GO" id="GO:0005886">
    <property type="term" value="C:plasma membrane"/>
    <property type="evidence" value="ECO:0007669"/>
    <property type="project" value="UniProtKB-SubCell"/>
</dbReference>
<feature type="transmembrane region" description="Helical" evidence="7">
    <location>
        <begin position="257"/>
        <end position="279"/>
    </location>
</feature>
<protein>
    <submittedName>
        <fullName evidence="9">MFS family arabinose efflux permease</fullName>
    </submittedName>
</protein>
<dbReference type="Proteomes" id="UP000245921">
    <property type="component" value="Unassembled WGS sequence"/>
</dbReference>
<evidence type="ECO:0000256" key="3">
    <source>
        <dbReference type="ARBA" id="ARBA00022475"/>
    </source>
</evidence>
<feature type="domain" description="Major facilitator superfamily (MFS) profile" evidence="8">
    <location>
        <begin position="8"/>
        <end position="409"/>
    </location>
</feature>
<evidence type="ECO:0000313" key="10">
    <source>
        <dbReference type="Proteomes" id="UP000245921"/>
    </source>
</evidence>
<feature type="transmembrane region" description="Helical" evidence="7">
    <location>
        <begin position="221"/>
        <end position="245"/>
    </location>
</feature>
<dbReference type="RefSeq" id="WP_109604919.1">
    <property type="nucleotide sequence ID" value="NZ_QGGI01000009.1"/>
</dbReference>
<dbReference type="GO" id="GO:0022857">
    <property type="term" value="F:transmembrane transporter activity"/>
    <property type="evidence" value="ECO:0007669"/>
    <property type="project" value="InterPro"/>
</dbReference>
<dbReference type="AlphaFoldDB" id="A0AA45C6M3"/>
<reference evidence="9 10" key="1">
    <citation type="submission" date="2018-05" db="EMBL/GenBank/DDBJ databases">
        <title>Genomic Encyclopedia of Type Strains, Phase IV (KMG-IV): sequencing the most valuable type-strain genomes for metagenomic binning, comparative biology and taxonomic classification.</title>
        <authorList>
            <person name="Goeker M."/>
        </authorList>
    </citation>
    <scope>NUCLEOTIDE SEQUENCE [LARGE SCALE GENOMIC DNA]</scope>
    <source>
        <strain evidence="9 10">DSM 24906</strain>
    </source>
</reference>
<dbReference type="CDD" id="cd06173">
    <property type="entry name" value="MFS_MefA_like"/>
    <property type="match status" value="1"/>
</dbReference>
<dbReference type="EMBL" id="QGGI01000009">
    <property type="protein sequence ID" value="PWJ92196.1"/>
    <property type="molecule type" value="Genomic_DNA"/>
</dbReference>
<evidence type="ECO:0000256" key="1">
    <source>
        <dbReference type="ARBA" id="ARBA00004651"/>
    </source>
</evidence>
<evidence type="ECO:0000256" key="5">
    <source>
        <dbReference type="ARBA" id="ARBA00022989"/>
    </source>
</evidence>
<dbReference type="Pfam" id="PF07690">
    <property type="entry name" value="MFS_1"/>
    <property type="match status" value="1"/>
</dbReference>
<name>A0AA45C6M3_9BACT</name>
<evidence type="ECO:0000256" key="4">
    <source>
        <dbReference type="ARBA" id="ARBA00022692"/>
    </source>
</evidence>
<keyword evidence="2" id="KW-0813">Transport</keyword>
<comment type="subcellular location">
    <subcellularLocation>
        <location evidence="1">Cell membrane</location>
        <topology evidence="1">Multi-pass membrane protein</topology>
    </subcellularLocation>
</comment>
<evidence type="ECO:0000256" key="2">
    <source>
        <dbReference type="ARBA" id="ARBA00022448"/>
    </source>
</evidence>
<keyword evidence="10" id="KW-1185">Reference proteome</keyword>
<keyword evidence="3" id="KW-1003">Cell membrane</keyword>
<evidence type="ECO:0000256" key="6">
    <source>
        <dbReference type="ARBA" id="ARBA00023136"/>
    </source>
</evidence>
<feature type="transmembrane region" description="Helical" evidence="7">
    <location>
        <begin position="167"/>
        <end position="186"/>
    </location>
</feature>
<proteinExistence type="predicted"/>
<dbReference type="InterPro" id="IPR011701">
    <property type="entry name" value="MFS"/>
</dbReference>
<evidence type="ECO:0000259" key="8">
    <source>
        <dbReference type="PROSITE" id="PS50850"/>
    </source>
</evidence>
<feature type="transmembrane region" description="Helical" evidence="7">
    <location>
        <begin position="386"/>
        <end position="406"/>
    </location>
</feature>
<feature type="transmembrane region" description="Helical" evidence="7">
    <location>
        <begin position="46"/>
        <end position="65"/>
    </location>
</feature>
<feature type="transmembrane region" description="Helical" evidence="7">
    <location>
        <begin position="358"/>
        <end position="380"/>
    </location>
</feature>
<keyword evidence="6 7" id="KW-0472">Membrane</keyword>
<dbReference type="InterPro" id="IPR020846">
    <property type="entry name" value="MFS_dom"/>
</dbReference>
<evidence type="ECO:0000256" key="7">
    <source>
        <dbReference type="SAM" id="Phobius"/>
    </source>
</evidence>
<feature type="transmembrane region" description="Helical" evidence="7">
    <location>
        <begin position="316"/>
        <end position="338"/>
    </location>
</feature>
<dbReference type="PANTHER" id="PTHR43266:SF9">
    <property type="entry name" value="PERMEASE, MAJOR FACILITATOR SUPERFAMILY-RELATED"/>
    <property type="match status" value="1"/>
</dbReference>
<sequence length="418" mass="46914">MTSLQKKNFNIFAIGMFVSLLGSQIQMISMPLFILDITGSGTLTGFFTFLMLFPFILITPVAGVLGDRLNRKNIMVYMDIIRGFMVMFLAIWAFLFEISLTMIFIFQIFISVMDGIFSSSTSAMRADLVSKEDYAIANSKISALTSISGLIGPAIGGFIYSFGGIKIVFLINALSFLISGIAEIFIKYDFKSNNKKITINSFFDDVKEGVVFIKKQVGLKYLMMFAAITNFLLAPIIYVVFPYVFKETIGFSSEQYGLLQTGFTIGALLGSLIFGKYLISVSSRKSISFGLIFQLMVGFFVSIVIFPNIVRNFDSNLWNFFFVVFILVIFWGFFNIIINIPIQTNMQRMAPSYIRARVFSVVSLIFQGAVPVGSILYGFFVDFFPAHIIMLISILLSAFVSILFLIKSPDETFESQMN</sequence>